<feature type="region of interest" description="Disordered" evidence="3">
    <location>
        <begin position="1"/>
        <end position="51"/>
    </location>
</feature>
<dbReference type="PANTHER" id="PTHR11360">
    <property type="entry name" value="MONOCARBOXYLATE TRANSPORTER"/>
    <property type="match status" value="1"/>
</dbReference>
<keyword evidence="7" id="KW-1185">Reference proteome</keyword>
<dbReference type="EMBL" id="JANVFT010000086">
    <property type="protein sequence ID" value="KAJ4471679.1"/>
    <property type="molecule type" value="Genomic_DNA"/>
</dbReference>
<evidence type="ECO:0000256" key="1">
    <source>
        <dbReference type="ARBA" id="ARBA00004141"/>
    </source>
</evidence>
<evidence type="ECO:0000259" key="5">
    <source>
        <dbReference type="PROSITE" id="PS50850"/>
    </source>
</evidence>
<dbReference type="PROSITE" id="PS50850">
    <property type="entry name" value="MFS"/>
    <property type="match status" value="1"/>
</dbReference>
<gene>
    <name evidence="6" type="ORF">C8R41DRAFT_924563</name>
</gene>
<keyword evidence="4" id="KW-1133">Transmembrane helix</keyword>
<dbReference type="InterPro" id="IPR011701">
    <property type="entry name" value="MFS"/>
</dbReference>
<dbReference type="CDD" id="cd17352">
    <property type="entry name" value="MFS_MCT_SLC16"/>
    <property type="match status" value="1"/>
</dbReference>
<feature type="transmembrane region" description="Helical" evidence="4">
    <location>
        <begin position="261"/>
        <end position="281"/>
    </location>
</feature>
<comment type="caution">
    <text evidence="6">The sequence shown here is derived from an EMBL/GenBank/DDBJ whole genome shotgun (WGS) entry which is preliminary data.</text>
</comment>
<feature type="compositionally biased region" description="Basic and acidic residues" evidence="3">
    <location>
        <begin position="36"/>
        <end position="49"/>
    </location>
</feature>
<feature type="transmembrane region" description="Helical" evidence="4">
    <location>
        <begin position="432"/>
        <end position="454"/>
    </location>
</feature>
<feature type="transmembrane region" description="Helical" evidence="4">
    <location>
        <begin position="466"/>
        <end position="488"/>
    </location>
</feature>
<sequence length="506" mass="54630">MSLRPSSTTSRNSGVRSVALPPSPSSEFHNNSTNDVPEKGSEITNDKEVPVVTDYKPVELSEDDGIAERMDHYGKAEGDVRAVPAVISPQNDLEPPDGGLQAWLVVFGAMCSTFTTFGYVNAWGVFQEYYQRNILSHSSPSDIAWIGSIQYALVFLPGLPVGRLFDLGYFRSVFIPASALLILATFLIPECKEYWQFLLCQGFATGLACGTFFGPVTAILAMWFKKRRGFALGLFATGSSIGGTVIPIVVRSLIPKVGFAWAVRIVGFILFAGLTAANLTLKRRIPPVPSSEGVFNLRMFKQFRSPAFTVYCVSTFFVYLGFYTLLTYVSATATSIGVSESFSFYLVSIANASGGLGRIGAGLFADKFGAMNVLIPFTALTGVMTCVWPFTRSTSGLIAVTVIYGFSSGPYGSLVSVPVIETGEPGDTNRDLGRRIGLLMTFLASGGLLGPPISGLIFRSRGIEAMGIYAGCMIILGVVIMCIPRFLVLSARRKRGRMTGWILSKV</sequence>
<evidence type="ECO:0000256" key="2">
    <source>
        <dbReference type="ARBA" id="ARBA00006727"/>
    </source>
</evidence>
<feature type="compositionally biased region" description="Polar residues" evidence="3">
    <location>
        <begin position="25"/>
        <end position="35"/>
    </location>
</feature>
<keyword evidence="4" id="KW-0812">Transmembrane</keyword>
<organism evidence="6 7">
    <name type="scientific">Lentinula lateritia</name>
    <dbReference type="NCBI Taxonomy" id="40482"/>
    <lineage>
        <taxon>Eukaryota</taxon>
        <taxon>Fungi</taxon>
        <taxon>Dikarya</taxon>
        <taxon>Basidiomycota</taxon>
        <taxon>Agaricomycotina</taxon>
        <taxon>Agaricomycetes</taxon>
        <taxon>Agaricomycetidae</taxon>
        <taxon>Agaricales</taxon>
        <taxon>Marasmiineae</taxon>
        <taxon>Omphalotaceae</taxon>
        <taxon>Lentinula</taxon>
    </lineage>
</organism>
<feature type="transmembrane region" description="Helical" evidence="4">
    <location>
        <begin position="308"/>
        <end position="330"/>
    </location>
</feature>
<feature type="transmembrane region" description="Helical" evidence="4">
    <location>
        <begin position="342"/>
        <end position="361"/>
    </location>
</feature>
<feature type="compositionally biased region" description="Polar residues" evidence="3">
    <location>
        <begin position="1"/>
        <end position="15"/>
    </location>
</feature>
<dbReference type="PANTHER" id="PTHR11360:SF234">
    <property type="entry name" value="MFS-TYPE TRANSPORTER DBAD-RELATED"/>
    <property type="match status" value="1"/>
</dbReference>
<feature type="transmembrane region" description="Helical" evidence="4">
    <location>
        <begin position="143"/>
        <end position="162"/>
    </location>
</feature>
<dbReference type="InterPro" id="IPR050327">
    <property type="entry name" value="Proton-linked_MCT"/>
</dbReference>
<protein>
    <submittedName>
        <fullName evidence="6">Major facilitator superfamily domain-containing protein</fullName>
    </submittedName>
</protein>
<evidence type="ECO:0000313" key="6">
    <source>
        <dbReference type="EMBL" id="KAJ4471679.1"/>
    </source>
</evidence>
<comment type="similarity">
    <text evidence="2">Belongs to the major facilitator superfamily. Monocarboxylate porter (TC 2.A.1.13) family.</text>
</comment>
<feature type="transmembrane region" description="Helical" evidence="4">
    <location>
        <begin position="169"/>
        <end position="188"/>
    </location>
</feature>
<comment type="subcellular location">
    <subcellularLocation>
        <location evidence="1">Membrane</location>
        <topology evidence="1">Multi-pass membrane protein</topology>
    </subcellularLocation>
</comment>
<dbReference type="Gene3D" id="1.20.1250.20">
    <property type="entry name" value="MFS general substrate transporter like domains"/>
    <property type="match status" value="2"/>
</dbReference>
<proteinExistence type="inferred from homology"/>
<dbReference type="SUPFAM" id="SSF103473">
    <property type="entry name" value="MFS general substrate transporter"/>
    <property type="match status" value="1"/>
</dbReference>
<name>A0ABQ8V340_9AGAR</name>
<evidence type="ECO:0000256" key="4">
    <source>
        <dbReference type="SAM" id="Phobius"/>
    </source>
</evidence>
<feature type="domain" description="Major facilitator superfamily (MFS) profile" evidence="5">
    <location>
        <begin position="307"/>
        <end position="506"/>
    </location>
</feature>
<dbReference type="Pfam" id="PF07690">
    <property type="entry name" value="MFS_1"/>
    <property type="match status" value="1"/>
</dbReference>
<evidence type="ECO:0000313" key="7">
    <source>
        <dbReference type="Proteomes" id="UP001150217"/>
    </source>
</evidence>
<feature type="transmembrane region" description="Helical" evidence="4">
    <location>
        <begin position="230"/>
        <end position="249"/>
    </location>
</feature>
<feature type="transmembrane region" description="Helical" evidence="4">
    <location>
        <begin position="373"/>
        <end position="391"/>
    </location>
</feature>
<dbReference type="InterPro" id="IPR020846">
    <property type="entry name" value="MFS_dom"/>
</dbReference>
<keyword evidence="4" id="KW-0472">Membrane</keyword>
<dbReference type="Proteomes" id="UP001150217">
    <property type="component" value="Unassembled WGS sequence"/>
</dbReference>
<reference evidence="6" key="1">
    <citation type="submission" date="2022-08" db="EMBL/GenBank/DDBJ databases">
        <title>A Global Phylogenomic Analysis of the Shiitake Genus Lentinula.</title>
        <authorList>
            <consortium name="DOE Joint Genome Institute"/>
            <person name="Sierra-Patev S."/>
            <person name="Min B."/>
            <person name="Naranjo-Ortiz M."/>
            <person name="Looney B."/>
            <person name="Konkel Z."/>
            <person name="Slot J.C."/>
            <person name="Sakamoto Y."/>
            <person name="Steenwyk J.L."/>
            <person name="Rokas A."/>
            <person name="Carro J."/>
            <person name="Camarero S."/>
            <person name="Ferreira P."/>
            <person name="Molpeceres G."/>
            <person name="Ruiz-Duenas F.J."/>
            <person name="Serrano A."/>
            <person name="Henrissat B."/>
            <person name="Drula E."/>
            <person name="Hughes K.W."/>
            <person name="Mata J.L."/>
            <person name="Ishikawa N.K."/>
            <person name="Vargas-Isla R."/>
            <person name="Ushijima S."/>
            <person name="Smith C.A."/>
            <person name="Ahrendt S."/>
            <person name="Andreopoulos W."/>
            <person name="He G."/>
            <person name="Labutti K."/>
            <person name="Lipzen A."/>
            <person name="Ng V."/>
            <person name="Riley R."/>
            <person name="Sandor L."/>
            <person name="Barry K."/>
            <person name="Martinez A.T."/>
            <person name="Xiao Y."/>
            <person name="Gibbons J.G."/>
            <person name="Terashima K."/>
            <person name="Grigoriev I.V."/>
            <person name="Hibbett D.S."/>
        </authorList>
    </citation>
    <scope>NUCLEOTIDE SEQUENCE</scope>
    <source>
        <strain evidence="6">RHP3577 ss4</strain>
    </source>
</reference>
<evidence type="ECO:0000256" key="3">
    <source>
        <dbReference type="SAM" id="MobiDB-lite"/>
    </source>
</evidence>
<dbReference type="InterPro" id="IPR036259">
    <property type="entry name" value="MFS_trans_sf"/>
</dbReference>
<feature type="transmembrane region" description="Helical" evidence="4">
    <location>
        <begin position="194"/>
        <end position="223"/>
    </location>
</feature>
<accession>A0ABQ8V340</accession>
<feature type="transmembrane region" description="Helical" evidence="4">
    <location>
        <begin position="102"/>
        <end position="123"/>
    </location>
</feature>